<dbReference type="PANTHER" id="PTHR48051">
    <property type="match status" value="1"/>
</dbReference>
<dbReference type="Pfam" id="PF13855">
    <property type="entry name" value="LRR_8"/>
    <property type="match status" value="1"/>
</dbReference>
<dbReference type="SMART" id="SM00364">
    <property type="entry name" value="LRR_BAC"/>
    <property type="match status" value="7"/>
</dbReference>
<dbReference type="EMBL" id="HBUF01203118">
    <property type="protein sequence ID" value="CAG6662630.1"/>
    <property type="molecule type" value="Transcribed_RNA"/>
</dbReference>
<dbReference type="Pfam" id="PF00560">
    <property type="entry name" value="LRR_1"/>
    <property type="match status" value="2"/>
</dbReference>
<sequence length="365" mass="41278">MSYNYGSSSSSDSSDSDSFKTVSIKTLDFSYSSLDSKTLAAQFELLPSNDLNKRPENIDTLLLYHNNISSFPLNGSKFTNLRLIDLSNNRLTHLPQEITSFPLTTLIARNNLLTVQSLPKDMSGLKNLKVLNLSGNELTKFPMQILDIHSLKYLYLGNNLLDEIPREINKLCKLHVLSLGGNVLTEIPETFGHLYELEALILSDNLLESLPASIANLKLLKSLLLHNNKLRTLPTEIITLKCLSQLSLRDNPLVIRFVSDMMYNPPSLLELASRTLKVHEVDYSQEPLPQNLVQYLDSAHHCVNPKCKGVFFDNRIEHIKFVDFCGKYRVPLLQYLCSSRCITNSPNVMYGNIKNEDMMKKVLLG</sequence>
<dbReference type="PRINTS" id="PR00019">
    <property type="entry name" value="LEURICHRPT"/>
</dbReference>
<dbReference type="InterPro" id="IPR003591">
    <property type="entry name" value="Leu-rich_rpt_typical-subtyp"/>
</dbReference>
<dbReference type="InterPro" id="IPR032675">
    <property type="entry name" value="LRR_dom_sf"/>
</dbReference>
<dbReference type="PANTHER" id="PTHR48051:SF53">
    <property type="entry name" value="LEUCINE RICH REPEAT CONTAINING 58"/>
    <property type="match status" value="1"/>
</dbReference>
<dbReference type="Gene3D" id="3.80.10.10">
    <property type="entry name" value="Ribonuclease Inhibitor"/>
    <property type="match status" value="1"/>
</dbReference>
<dbReference type="EMBL" id="HBUF01378919">
    <property type="protein sequence ID" value="CAG6729461.1"/>
    <property type="molecule type" value="Transcribed_RNA"/>
</dbReference>
<dbReference type="EMBL" id="HBUF01540159">
    <property type="protein sequence ID" value="CAG6754806.1"/>
    <property type="molecule type" value="Transcribed_RNA"/>
</dbReference>
<evidence type="ECO:0000313" key="3">
    <source>
        <dbReference type="EMBL" id="CAG6754806.1"/>
    </source>
</evidence>
<protein>
    <submittedName>
        <fullName evidence="3">Leucine-rich repeat-containing protein 58</fullName>
    </submittedName>
</protein>
<dbReference type="PROSITE" id="PS51450">
    <property type="entry name" value="LRR"/>
    <property type="match status" value="2"/>
</dbReference>
<dbReference type="SUPFAM" id="SSF52058">
    <property type="entry name" value="L domain-like"/>
    <property type="match status" value="1"/>
</dbReference>
<proteinExistence type="predicted"/>
<keyword evidence="2" id="KW-0677">Repeat</keyword>
<name>A0A8D9A002_9HEMI</name>
<keyword evidence="1" id="KW-0433">Leucine-rich repeat</keyword>
<dbReference type="InterPro" id="IPR001611">
    <property type="entry name" value="Leu-rich_rpt"/>
</dbReference>
<dbReference type="InterPro" id="IPR050216">
    <property type="entry name" value="LRR_domain-containing"/>
</dbReference>
<accession>A0A8D9A002</accession>
<dbReference type="GO" id="GO:0005737">
    <property type="term" value="C:cytoplasm"/>
    <property type="evidence" value="ECO:0007669"/>
    <property type="project" value="TreeGrafter"/>
</dbReference>
<reference evidence="3" key="1">
    <citation type="submission" date="2021-05" db="EMBL/GenBank/DDBJ databases">
        <authorList>
            <person name="Alioto T."/>
            <person name="Alioto T."/>
            <person name="Gomez Garrido J."/>
        </authorList>
    </citation>
    <scope>NUCLEOTIDE SEQUENCE</scope>
</reference>
<evidence type="ECO:0000256" key="1">
    <source>
        <dbReference type="ARBA" id="ARBA00022614"/>
    </source>
</evidence>
<evidence type="ECO:0000256" key="2">
    <source>
        <dbReference type="ARBA" id="ARBA00022737"/>
    </source>
</evidence>
<dbReference type="AlphaFoldDB" id="A0A8D9A002"/>
<organism evidence="3">
    <name type="scientific">Cacopsylla melanoneura</name>
    <dbReference type="NCBI Taxonomy" id="428564"/>
    <lineage>
        <taxon>Eukaryota</taxon>
        <taxon>Metazoa</taxon>
        <taxon>Ecdysozoa</taxon>
        <taxon>Arthropoda</taxon>
        <taxon>Hexapoda</taxon>
        <taxon>Insecta</taxon>
        <taxon>Pterygota</taxon>
        <taxon>Neoptera</taxon>
        <taxon>Paraneoptera</taxon>
        <taxon>Hemiptera</taxon>
        <taxon>Sternorrhyncha</taxon>
        <taxon>Psylloidea</taxon>
        <taxon>Psyllidae</taxon>
        <taxon>Psyllinae</taxon>
        <taxon>Cacopsylla</taxon>
    </lineage>
</organism>
<dbReference type="SMART" id="SM00369">
    <property type="entry name" value="LRR_TYP"/>
    <property type="match status" value="6"/>
</dbReference>
<dbReference type="EMBL" id="HBUF01378920">
    <property type="protein sequence ID" value="CAG6729463.1"/>
    <property type="molecule type" value="Transcribed_RNA"/>
</dbReference>